<comment type="caution">
    <text evidence="2">The sequence shown here is derived from an EMBL/GenBank/DDBJ whole genome shotgun (WGS) entry which is preliminary data.</text>
</comment>
<feature type="region of interest" description="Disordered" evidence="1">
    <location>
        <begin position="39"/>
        <end position="62"/>
    </location>
</feature>
<reference evidence="2 3" key="1">
    <citation type="submission" date="2018-11" db="EMBL/GenBank/DDBJ databases">
        <title>Genomes From Bacteria Associated with the Canine Oral Cavity: a Test Case for Automated Genome-Based Taxonomic Assignment.</title>
        <authorList>
            <person name="Coil D.A."/>
            <person name="Jospin G."/>
            <person name="Darling A.E."/>
            <person name="Wallis C."/>
            <person name="Davis I.J."/>
            <person name="Harris S."/>
            <person name="Eisen J.A."/>
            <person name="Holcombe L.J."/>
            <person name="O'Flynn C."/>
        </authorList>
    </citation>
    <scope>NUCLEOTIDE SEQUENCE [LARGE SCALE GENOMIC DNA]</scope>
    <source>
        <strain evidence="2 3">OH1426_COT-023</strain>
    </source>
</reference>
<feature type="compositionally biased region" description="Basic and acidic residues" evidence="1">
    <location>
        <begin position="39"/>
        <end position="52"/>
    </location>
</feature>
<accession>A0A3P1YNE3</accession>
<name>A0A3P1YNE3_TANFO</name>
<gene>
    <name evidence="2" type="ORF">EII41_11785</name>
</gene>
<proteinExistence type="predicted"/>
<evidence type="ECO:0000313" key="2">
    <source>
        <dbReference type="EMBL" id="RRD71670.1"/>
    </source>
</evidence>
<evidence type="ECO:0000313" key="3">
    <source>
        <dbReference type="Proteomes" id="UP000279860"/>
    </source>
</evidence>
<dbReference type="EMBL" id="RQYN01000057">
    <property type="protein sequence ID" value="RRD71670.1"/>
    <property type="molecule type" value="Genomic_DNA"/>
</dbReference>
<dbReference type="Proteomes" id="UP000279860">
    <property type="component" value="Unassembled WGS sequence"/>
</dbReference>
<protein>
    <submittedName>
        <fullName evidence="2">Uncharacterized protein</fullName>
    </submittedName>
</protein>
<organism evidence="2 3">
    <name type="scientific">Tannerella forsythia</name>
    <name type="common">Bacteroides forsythus</name>
    <dbReference type="NCBI Taxonomy" id="28112"/>
    <lineage>
        <taxon>Bacteria</taxon>
        <taxon>Pseudomonadati</taxon>
        <taxon>Bacteroidota</taxon>
        <taxon>Bacteroidia</taxon>
        <taxon>Bacteroidales</taxon>
        <taxon>Tannerellaceae</taxon>
        <taxon>Tannerella</taxon>
    </lineage>
</organism>
<dbReference type="RefSeq" id="WP_124790748.1">
    <property type="nucleotide sequence ID" value="NZ_RQYN01000057.1"/>
</dbReference>
<evidence type="ECO:0000256" key="1">
    <source>
        <dbReference type="SAM" id="MobiDB-lite"/>
    </source>
</evidence>
<sequence length="62" mass="6978">MVNGYFPGTKKISKKTSKILAYFQKLFVSLVHHKENDNAMEKTTDIPPDKPMRLINRTGGAA</sequence>
<dbReference type="AlphaFoldDB" id="A0A3P1YNE3"/>